<reference evidence="1 2" key="1">
    <citation type="journal article" date="2021" name="Elife">
        <title>Chloroplast acquisition without the gene transfer in kleptoplastic sea slugs, Plakobranchus ocellatus.</title>
        <authorList>
            <person name="Maeda T."/>
            <person name="Takahashi S."/>
            <person name="Yoshida T."/>
            <person name="Shimamura S."/>
            <person name="Takaki Y."/>
            <person name="Nagai Y."/>
            <person name="Toyoda A."/>
            <person name="Suzuki Y."/>
            <person name="Arimoto A."/>
            <person name="Ishii H."/>
            <person name="Satoh N."/>
            <person name="Nishiyama T."/>
            <person name="Hasebe M."/>
            <person name="Maruyama T."/>
            <person name="Minagawa J."/>
            <person name="Obokata J."/>
            <person name="Shigenobu S."/>
        </authorList>
    </citation>
    <scope>NUCLEOTIDE SEQUENCE [LARGE SCALE GENOMIC DNA]</scope>
</reference>
<sequence>MYGCFTDPQLILTIRDIALLQPISTVVSAIMAASLNAAAASASGRASVETWNVLNFKSYDVLKKAIEVAKAQTTTKKQAFTNLADAIGGYDTRKLRSLDIEHTKSNLLCYGK</sequence>
<accession>A0AAV4D3E3</accession>
<keyword evidence="2" id="KW-1185">Reference proteome</keyword>
<organism evidence="1 2">
    <name type="scientific">Plakobranchus ocellatus</name>
    <dbReference type="NCBI Taxonomy" id="259542"/>
    <lineage>
        <taxon>Eukaryota</taxon>
        <taxon>Metazoa</taxon>
        <taxon>Spiralia</taxon>
        <taxon>Lophotrochozoa</taxon>
        <taxon>Mollusca</taxon>
        <taxon>Gastropoda</taxon>
        <taxon>Heterobranchia</taxon>
        <taxon>Euthyneura</taxon>
        <taxon>Panpulmonata</taxon>
        <taxon>Sacoglossa</taxon>
        <taxon>Placobranchoidea</taxon>
        <taxon>Plakobranchidae</taxon>
        <taxon>Plakobranchus</taxon>
    </lineage>
</organism>
<evidence type="ECO:0000313" key="1">
    <source>
        <dbReference type="EMBL" id="GFO38698.1"/>
    </source>
</evidence>
<dbReference type="Proteomes" id="UP000735302">
    <property type="component" value="Unassembled WGS sequence"/>
</dbReference>
<evidence type="ECO:0000313" key="2">
    <source>
        <dbReference type="Proteomes" id="UP000735302"/>
    </source>
</evidence>
<dbReference type="EMBL" id="BLXT01007347">
    <property type="protein sequence ID" value="GFO38698.1"/>
    <property type="molecule type" value="Genomic_DNA"/>
</dbReference>
<proteinExistence type="predicted"/>
<gene>
    <name evidence="1" type="ORF">PoB_006520300</name>
</gene>
<protein>
    <submittedName>
        <fullName evidence="1">Uncharacterized protein</fullName>
    </submittedName>
</protein>
<comment type="caution">
    <text evidence="1">The sequence shown here is derived from an EMBL/GenBank/DDBJ whole genome shotgun (WGS) entry which is preliminary data.</text>
</comment>
<dbReference type="AlphaFoldDB" id="A0AAV4D3E3"/>
<name>A0AAV4D3E3_9GAST</name>